<reference evidence="1" key="1">
    <citation type="submission" date="2022-06" db="EMBL/GenBank/DDBJ databases">
        <title>Phylogenomic reconstructions and comparative analyses of Kickxellomycotina fungi.</title>
        <authorList>
            <person name="Reynolds N.K."/>
            <person name="Stajich J.E."/>
            <person name="Barry K."/>
            <person name="Grigoriev I.V."/>
            <person name="Crous P."/>
            <person name="Smith M.E."/>
        </authorList>
    </citation>
    <scope>NUCLEOTIDE SEQUENCE</scope>
    <source>
        <strain evidence="1">RSA 2271</strain>
    </source>
</reference>
<gene>
    <name evidence="1" type="ORF">EV182_005339</name>
</gene>
<feature type="non-terminal residue" evidence="1">
    <location>
        <position position="545"/>
    </location>
</feature>
<sequence>RGVAGSGSGRQEPPLDLLRLPNLQGYTQVFECTFESLDQRIKLITPPPNGRSEDEDIHLQKMSHPRDRYDDGLAYTGCFAAHENAQPFSTEAYHEIKVLESLYNRAFIQSVYLGLLMDRGPSTTDIRLALGSSLMRKNALSVDATDLLRSLDLVMSSPSHGSHNERLCAAFEAFMSDGFGMVVVGHEDDHYYYMRANTPDSSSSLDLIRHAMSPLYVNFQFTVRQYDLESDPEGGECAGDVAEEAFQKLNLMGMAPLGDRSISLTELAQMTGLRCLPEGGTDATHNIRATLDVNVLYYNHQGQSVMDSGSRSGLAVPQVGQRLPSIPEHGPAADADVLDCSACGMSDAQRCAVKSLYARLGDFVNVCTMNALFEVAHLSESILDYVWGIIEDSAEQAAGTDAMQFYSDIIEITLPQVKFDNEFLTHGLLEEVMRRLTGAERGGIHLFQEAEYVYARALLSGEGQVICNFMHLSNTPSLEASRPHLNCFEGSSDSADATPFWAILKPDYSSLSVCYVMYSPRGLHWEGLSQTLLNLRDLIDKTITT</sequence>
<evidence type="ECO:0000313" key="1">
    <source>
        <dbReference type="EMBL" id="KAJ1677836.1"/>
    </source>
</evidence>
<organism evidence="1 2">
    <name type="scientific">Spiromyces aspiralis</name>
    <dbReference type="NCBI Taxonomy" id="68401"/>
    <lineage>
        <taxon>Eukaryota</taxon>
        <taxon>Fungi</taxon>
        <taxon>Fungi incertae sedis</taxon>
        <taxon>Zoopagomycota</taxon>
        <taxon>Kickxellomycotina</taxon>
        <taxon>Kickxellomycetes</taxon>
        <taxon>Kickxellales</taxon>
        <taxon>Kickxellaceae</taxon>
        <taxon>Spiromyces</taxon>
    </lineage>
</organism>
<comment type="caution">
    <text evidence="1">The sequence shown here is derived from an EMBL/GenBank/DDBJ whole genome shotgun (WGS) entry which is preliminary data.</text>
</comment>
<evidence type="ECO:0000313" key="2">
    <source>
        <dbReference type="Proteomes" id="UP001145114"/>
    </source>
</evidence>
<proteinExistence type="predicted"/>
<protein>
    <submittedName>
        <fullName evidence="1">Uncharacterized protein</fullName>
    </submittedName>
</protein>
<keyword evidence="2" id="KW-1185">Reference proteome</keyword>
<feature type="non-terminal residue" evidence="1">
    <location>
        <position position="1"/>
    </location>
</feature>
<accession>A0ACC1HQ83</accession>
<dbReference type="EMBL" id="JAMZIH010001871">
    <property type="protein sequence ID" value="KAJ1677836.1"/>
    <property type="molecule type" value="Genomic_DNA"/>
</dbReference>
<dbReference type="Proteomes" id="UP001145114">
    <property type="component" value="Unassembled WGS sequence"/>
</dbReference>
<name>A0ACC1HQ83_9FUNG</name>